<accession>A0A2A6BCG9</accession>
<reference evidence="2" key="1">
    <citation type="journal article" date="2008" name="Nat. Genet.">
        <title>The Pristionchus pacificus genome provides a unique perspective on nematode lifestyle and parasitism.</title>
        <authorList>
            <person name="Dieterich C."/>
            <person name="Clifton S.W."/>
            <person name="Schuster L.N."/>
            <person name="Chinwalla A."/>
            <person name="Delehaunty K."/>
            <person name="Dinkelacker I."/>
            <person name="Fulton L."/>
            <person name="Fulton R."/>
            <person name="Godfrey J."/>
            <person name="Minx P."/>
            <person name="Mitreva M."/>
            <person name="Roeseler W."/>
            <person name="Tian H."/>
            <person name="Witte H."/>
            <person name="Yang S.P."/>
            <person name="Wilson R.K."/>
            <person name="Sommer R.J."/>
        </authorList>
    </citation>
    <scope>NUCLEOTIDE SEQUENCE [LARGE SCALE GENOMIC DNA]</scope>
    <source>
        <strain evidence="2">PS312</strain>
    </source>
</reference>
<dbReference type="AlphaFoldDB" id="A0A2A6BCG9"/>
<dbReference type="EnsemblMetazoa" id="PPA27438.1">
    <property type="protein sequence ID" value="PPA27438.1"/>
    <property type="gene ID" value="WBGene00116992"/>
</dbReference>
<evidence type="ECO:0000313" key="2">
    <source>
        <dbReference type="Proteomes" id="UP000005239"/>
    </source>
</evidence>
<evidence type="ECO:0000313" key="1">
    <source>
        <dbReference type="EnsemblMetazoa" id="PPA27438.1"/>
    </source>
</evidence>
<reference evidence="1" key="2">
    <citation type="submission" date="2022-06" db="UniProtKB">
        <authorList>
            <consortium name="EnsemblMetazoa"/>
        </authorList>
    </citation>
    <scope>IDENTIFICATION</scope>
    <source>
        <strain evidence="1">PS312</strain>
    </source>
</reference>
<name>A0A2A6BCG9_PRIPA</name>
<accession>A0A8R1YM76</accession>
<keyword evidence="2" id="KW-1185">Reference proteome</keyword>
<proteinExistence type="predicted"/>
<sequence length="166" mass="19417">MKLTSVRKVIHELAHRNMPLAATVVEVVDQLERRHNLARGVFDVTTATGKTWKEIFAEMPDFIYNDETKSYYIYDPDAYDAKSASKMKKKVTRTKKVMSDDDLLDLEFEKMTMGKTITMEELERRRAAALLREREERKEFKESRRGFAGVIPKIVVPIIEEEEEEQ</sequence>
<protein>
    <submittedName>
        <fullName evidence="1">Uncharacterized protein</fullName>
    </submittedName>
</protein>
<gene>
    <name evidence="1" type="primary">WBGene00116992</name>
</gene>
<dbReference type="Proteomes" id="UP000005239">
    <property type="component" value="Unassembled WGS sequence"/>
</dbReference>
<organism evidence="1 2">
    <name type="scientific">Pristionchus pacificus</name>
    <name type="common">Parasitic nematode worm</name>
    <dbReference type="NCBI Taxonomy" id="54126"/>
    <lineage>
        <taxon>Eukaryota</taxon>
        <taxon>Metazoa</taxon>
        <taxon>Ecdysozoa</taxon>
        <taxon>Nematoda</taxon>
        <taxon>Chromadorea</taxon>
        <taxon>Rhabditida</taxon>
        <taxon>Rhabditina</taxon>
        <taxon>Diplogasteromorpha</taxon>
        <taxon>Diplogasteroidea</taxon>
        <taxon>Neodiplogasteridae</taxon>
        <taxon>Pristionchus</taxon>
    </lineage>
</organism>